<accession>A0A2U1SQ95</accession>
<dbReference type="RefSeq" id="WP_108917311.1">
    <property type="nucleotide sequence ID" value="NZ_BGJY01000001.1"/>
</dbReference>
<dbReference type="InterPro" id="IPR029063">
    <property type="entry name" value="SAM-dependent_MTases_sf"/>
</dbReference>
<name>A0A2U1SQ95_METSR</name>
<dbReference type="Gene3D" id="3.40.50.150">
    <property type="entry name" value="Vaccinia Virus protein VP39"/>
    <property type="match status" value="1"/>
</dbReference>
<keyword evidence="2" id="KW-0808">Transferase</keyword>
<dbReference type="AlphaFoldDB" id="A0A2U1SQ95"/>
<keyword evidence="2" id="KW-0489">Methyltransferase</keyword>
<protein>
    <submittedName>
        <fullName evidence="2">Class I SAM-dependent methyltransferase</fullName>
    </submittedName>
</protein>
<dbReference type="OrthoDB" id="5195124at2"/>
<keyword evidence="3" id="KW-1185">Reference proteome</keyword>
<organism evidence="2 3">
    <name type="scientific">Methylosinus sporium</name>
    <dbReference type="NCBI Taxonomy" id="428"/>
    <lineage>
        <taxon>Bacteria</taxon>
        <taxon>Pseudomonadati</taxon>
        <taxon>Pseudomonadota</taxon>
        <taxon>Alphaproteobacteria</taxon>
        <taxon>Hyphomicrobiales</taxon>
        <taxon>Methylocystaceae</taxon>
        <taxon>Methylosinus</taxon>
    </lineage>
</organism>
<dbReference type="GO" id="GO:0008168">
    <property type="term" value="F:methyltransferase activity"/>
    <property type="evidence" value="ECO:0007669"/>
    <property type="project" value="UniProtKB-KW"/>
</dbReference>
<evidence type="ECO:0000256" key="1">
    <source>
        <dbReference type="SAM" id="MobiDB-lite"/>
    </source>
</evidence>
<dbReference type="CDD" id="cd02440">
    <property type="entry name" value="AdoMet_MTases"/>
    <property type="match status" value="1"/>
</dbReference>
<dbReference type="EMBL" id="PUIV01000015">
    <property type="protein sequence ID" value="PWB93787.1"/>
    <property type="molecule type" value="Genomic_DNA"/>
</dbReference>
<sequence length="268" mass="30188">MIGRNWFRPRPRSEEAPVTDLFSGDETRAPSFQNAVDAIPGWSCHFPVEYGLSAGKLPTFDDPRITWAMERFGDLSGRTVLELGPLEASHTYMLAKAGAHVDAVEANRLAFLKCLVAREILDFPNARFYLGDFVQWLEQTETRYDLIVASGVLYHMRDPLRLLRAMSERADAIYLWTVIVDDDRLAPSATQRFEGLDMRLYARGYGDRSVAFCGGSMDFPNWMHRNDVLAALRALGYEEITVLDDIIGTAGNTLPTFSVFARRRPAEG</sequence>
<gene>
    <name evidence="2" type="ORF">C5689_10940</name>
</gene>
<dbReference type="SUPFAM" id="SSF53335">
    <property type="entry name" value="S-adenosyl-L-methionine-dependent methyltransferases"/>
    <property type="match status" value="1"/>
</dbReference>
<dbReference type="GO" id="GO:0032259">
    <property type="term" value="P:methylation"/>
    <property type="evidence" value="ECO:0007669"/>
    <property type="project" value="UniProtKB-KW"/>
</dbReference>
<dbReference type="Proteomes" id="UP000245137">
    <property type="component" value="Unassembled WGS sequence"/>
</dbReference>
<feature type="region of interest" description="Disordered" evidence="1">
    <location>
        <begin position="1"/>
        <end position="23"/>
    </location>
</feature>
<evidence type="ECO:0000313" key="3">
    <source>
        <dbReference type="Proteomes" id="UP000245137"/>
    </source>
</evidence>
<comment type="caution">
    <text evidence="2">The sequence shown here is derived from an EMBL/GenBank/DDBJ whole genome shotgun (WGS) entry which is preliminary data.</text>
</comment>
<evidence type="ECO:0000313" key="2">
    <source>
        <dbReference type="EMBL" id="PWB93787.1"/>
    </source>
</evidence>
<proteinExistence type="predicted"/>
<reference evidence="2 3" key="1">
    <citation type="journal article" date="2018" name="Appl. Microbiol. Biotechnol.">
        <title>Co-cultivation of the strictly anaerobic methanogen Methanosarcina barkeri with aerobic methanotrophs in an oxygen-limited membrane bioreactor.</title>
        <authorList>
            <person name="In 't Zandt M.H."/>
            <person name="van den Bosch T.J.M."/>
            <person name="Rijkers R."/>
            <person name="van Kessel M.A.H.J."/>
            <person name="Jetten M.S.M."/>
            <person name="Welte C.U."/>
        </authorList>
    </citation>
    <scope>NUCLEOTIDE SEQUENCE [LARGE SCALE GENOMIC DNA]</scope>
    <source>
        <strain evidence="2 3">DSM 17706</strain>
    </source>
</reference>